<sequence>MTIETLDRSALTPIIGQQIRSLFNQLNSDINQLVIDKVLVPDNTIVFAICKEDDIIIGMAAMATYKVISGHKGMIEDVVVSTDHRGKGIGKKLMQKLLKEGKKQQLNEILLFSGHHRLPAIALYKSLGFQLKNSGLYTLKVG</sequence>
<dbReference type="STRING" id="192904.SAMN04488514_10177"/>
<evidence type="ECO:0000313" key="4">
    <source>
        <dbReference type="EMBL" id="SDL22747.1"/>
    </source>
</evidence>
<gene>
    <name evidence="4" type="ORF">SAMN04488514_10177</name>
</gene>
<dbReference type="Gene3D" id="3.40.630.30">
    <property type="match status" value="1"/>
</dbReference>
<dbReference type="InterPro" id="IPR016181">
    <property type="entry name" value="Acyl_CoA_acyltransferase"/>
</dbReference>
<organism evidence="4 5">
    <name type="scientific">Kriegella aquimaris</name>
    <dbReference type="NCBI Taxonomy" id="192904"/>
    <lineage>
        <taxon>Bacteria</taxon>
        <taxon>Pseudomonadati</taxon>
        <taxon>Bacteroidota</taxon>
        <taxon>Flavobacteriia</taxon>
        <taxon>Flavobacteriales</taxon>
        <taxon>Flavobacteriaceae</taxon>
        <taxon>Kriegella</taxon>
    </lineage>
</organism>
<keyword evidence="5" id="KW-1185">Reference proteome</keyword>
<reference evidence="4 5" key="1">
    <citation type="submission" date="2016-10" db="EMBL/GenBank/DDBJ databases">
        <authorList>
            <person name="de Groot N.N."/>
        </authorList>
    </citation>
    <scope>NUCLEOTIDE SEQUENCE [LARGE SCALE GENOMIC DNA]</scope>
    <source>
        <strain evidence="4 5">DSM 19886</strain>
    </source>
</reference>
<dbReference type="GO" id="GO:0016747">
    <property type="term" value="F:acyltransferase activity, transferring groups other than amino-acyl groups"/>
    <property type="evidence" value="ECO:0007669"/>
    <property type="project" value="InterPro"/>
</dbReference>
<dbReference type="PROSITE" id="PS51186">
    <property type="entry name" value="GNAT"/>
    <property type="match status" value="1"/>
</dbReference>
<name>A0A1G9IC02_9FLAO</name>
<dbReference type="Pfam" id="PF00583">
    <property type="entry name" value="Acetyltransf_1"/>
    <property type="match status" value="1"/>
</dbReference>
<proteinExistence type="predicted"/>
<dbReference type="OrthoDB" id="273614at2"/>
<dbReference type="InterPro" id="IPR000182">
    <property type="entry name" value="GNAT_dom"/>
</dbReference>
<dbReference type="CDD" id="cd04301">
    <property type="entry name" value="NAT_SF"/>
    <property type="match status" value="1"/>
</dbReference>
<feature type="domain" description="N-acetyltransferase" evidence="3">
    <location>
        <begin position="1"/>
        <end position="142"/>
    </location>
</feature>
<keyword evidence="2" id="KW-0012">Acyltransferase</keyword>
<evidence type="ECO:0000256" key="2">
    <source>
        <dbReference type="ARBA" id="ARBA00023315"/>
    </source>
</evidence>
<dbReference type="InterPro" id="IPR050832">
    <property type="entry name" value="Bact_Acetyltransf"/>
</dbReference>
<accession>A0A1G9IC02</accession>
<dbReference type="SUPFAM" id="SSF55729">
    <property type="entry name" value="Acyl-CoA N-acyltransferases (Nat)"/>
    <property type="match status" value="1"/>
</dbReference>
<dbReference type="Proteomes" id="UP000199440">
    <property type="component" value="Unassembled WGS sequence"/>
</dbReference>
<keyword evidence="1 4" id="KW-0808">Transferase</keyword>
<dbReference type="EMBL" id="FNGV01000001">
    <property type="protein sequence ID" value="SDL22747.1"/>
    <property type="molecule type" value="Genomic_DNA"/>
</dbReference>
<dbReference type="RefSeq" id="WP_089884160.1">
    <property type="nucleotide sequence ID" value="NZ_FNGV01000001.1"/>
</dbReference>
<dbReference type="PANTHER" id="PTHR43877">
    <property type="entry name" value="AMINOALKYLPHOSPHONATE N-ACETYLTRANSFERASE-RELATED-RELATED"/>
    <property type="match status" value="1"/>
</dbReference>
<evidence type="ECO:0000313" key="5">
    <source>
        <dbReference type="Proteomes" id="UP000199440"/>
    </source>
</evidence>
<evidence type="ECO:0000256" key="1">
    <source>
        <dbReference type="ARBA" id="ARBA00022679"/>
    </source>
</evidence>
<evidence type="ECO:0000259" key="3">
    <source>
        <dbReference type="PROSITE" id="PS51186"/>
    </source>
</evidence>
<dbReference type="AlphaFoldDB" id="A0A1G9IC02"/>
<protein>
    <submittedName>
        <fullName evidence="4">Phosphinothricin acetyltransferase</fullName>
    </submittedName>
</protein>